<proteinExistence type="inferred from homology"/>
<dbReference type="InterPro" id="IPR016162">
    <property type="entry name" value="Ald_DH_N"/>
</dbReference>
<gene>
    <name evidence="6" type="ORF">CHU95_21185</name>
</gene>
<dbReference type="Gene3D" id="3.40.605.10">
    <property type="entry name" value="Aldehyde Dehydrogenase, Chain A, domain 1"/>
    <property type="match status" value="1"/>
</dbReference>
<dbReference type="InterPro" id="IPR016163">
    <property type="entry name" value="Ald_DH_C"/>
</dbReference>
<dbReference type="GO" id="GO:0016620">
    <property type="term" value="F:oxidoreductase activity, acting on the aldehyde or oxo group of donors, NAD or NADP as acceptor"/>
    <property type="evidence" value="ECO:0007669"/>
    <property type="project" value="InterPro"/>
</dbReference>
<evidence type="ECO:0000313" key="6">
    <source>
        <dbReference type="EMBL" id="OYQ31653.1"/>
    </source>
</evidence>
<dbReference type="Proteomes" id="UP000216998">
    <property type="component" value="Unassembled WGS sequence"/>
</dbReference>
<dbReference type="InterPro" id="IPR016161">
    <property type="entry name" value="Ald_DH/histidinol_DH"/>
</dbReference>
<dbReference type="FunFam" id="3.40.605.10:FF:000007">
    <property type="entry name" value="NAD/NADP-dependent betaine aldehyde dehydrogenase"/>
    <property type="match status" value="1"/>
</dbReference>
<evidence type="ECO:0000256" key="4">
    <source>
        <dbReference type="RuleBase" id="RU003345"/>
    </source>
</evidence>
<dbReference type="FunFam" id="3.40.309.10:FF:000012">
    <property type="entry name" value="Betaine aldehyde dehydrogenase"/>
    <property type="match status" value="1"/>
</dbReference>
<comment type="similarity">
    <text evidence="1 4">Belongs to the aldehyde dehydrogenase family.</text>
</comment>
<dbReference type="EMBL" id="NOXU01000032">
    <property type="protein sequence ID" value="OYQ31653.1"/>
    <property type="molecule type" value="Genomic_DNA"/>
</dbReference>
<reference evidence="6 7" key="1">
    <citation type="submission" date="2017-07" db="EMBL/GenBank/DDBJ databases">
        <title>Niveispirillum cyanobacteriorum sp. nov., isolated from cyanobacterial aggregates in a eutrophic lake.</title>
        <authorList>
            <person name="Cai H."/>
        </authorList>
    </citation>
    <scope>NUCLEOTIDE SEQUENCE [LARGE SCALE GENOMIC DNA]</scope>
    <source>
        <strain evidence="7">TH1-14</strain>
    </source>
</reference>
<dbReference type="Gene3D" id="3.40.309.10">
    <property type="entry name" value="Aldehyde Dehydrogenase, Chain A, domain 2"/>
    <property type="match status" value="1"/>
</dbReference>
<dbReference type="InterPro" id="IPR016160">
    <property type="entry name" value="Ald_DH_CS_CYS"/>
</dbReference>
<evidence type="ECO:0000313" key="7">
    <source>
        <dbReference type="Proteomes" id="UP000216998"/>
    </source>
</evidence>
<dbReference type="OrthoDB" id="9772584at2"/>
<feature type="active site" evidence="3">
    <location>
        <position position="275"/>
    </location>
</feature>
<protein>
    <submittedName>
        <fullName evidence="6">Betaine-aldehyde dehydrogenase</fullName>
    </submittedName>
</protein>
<dbReference type="InterPro" id="IPR015590">
    <property type="entry name" value="Aldehyde_DH_dom"/>
</dbReference>
<keyword evidence="2 4" id="KW-0560">Oxidoreductase</keyword>
<dbReference type="PROSITE" id="PS00687">
    <property type="entry name" value="ALDEHYDE_DEHYDR_GLU"/>
    <property type="match status" value="1"/>
</dbReference>
<dbReference type="AlphaFoldDB" id="A0A255YR19"/>
<feature type="domain" description="Aldehyde dehydrogenase" evidence="5">
    <location>
        <begin position="30"/>
        <end position="498"/>
    </location>
</feature>
<evidence type="ECO:0000256" key="1">
    <source>
        <dbReference type="ARBA" id="ARBA00009986"/>
    </source>
</evidence>
<dbReference type="SUPFAM" id="SSF53720">
    <property type="entry name" value="ALDH-like"/>
    <property type="match status" value="1"/>
</dbReference>
<evidence type="ECO:0000259" key="5">
    <source>
        <dbReference type="Pfam" id="PF00171"/>
    </source>
</evidence>
<dbReference type="Pfam" id="PF00171">
    <property type="entry name" value="Aldedh"/>
    <property type="match status" value="1"/>
</dbReference>
<dbReference type="PANTHER" id="PTHR11699">
    <property type="entry name" value="ALDEHYDE DEHYDROGENASE-RELATED"/>
    <property type="match status" value="1"/>
</dbReference>
<organism evidence="6 7">
    <name type="scientific">Niveispirillum lacus</name>
    <dbReference type="NCBI Taxonomy" id="1981099"/>
    <lineage>
        <taxon>Bacteria</taxon>
        <taxon>Pseudomonadati</taxon>
        <taxon>Pseudomonadota</taxon>
        <taxon>Alphaproteobacteria</taxon>
        <taxon>Rhodospirillales</taxon>
        <taxon>Azospirillaceae</taxon>
        <taxon>Niveispirillum</taxon>
    </lineage>
</organism>
<dbReference type="InterPro" id="IPR029510">
    <property type="entry name" value="Ald_DH_CS_GLU"/>
</dbReference>
<comment type="caution">
    <text evidence="6">The sequence shown here is derived from an EMBL/GenBank/DDBJ whole genome shotgun (WGS) entry which is preliminary data.</text>
</comment>
<dbReference type="PROSITE" id="PS00070">
    <property type="entry name" value="ALDEHYDE_DEHYDR_CYS"/>
    <property type="match status" value="1"/>
</dbReference>
<evidence type="ECO:0000256" key="2">
    <source>
        <dbReference type="ARBA" id="ARBA00023002"/>
    </source>
</evidence>
<evidence type="ECO:0000256" key="3">
    <source>
        <dbReference type="PROSITE-ProRule" id="PRU10007"/>
    </source>
</evidence>
<sequence>MQIENIVPVQETVREWLRKPRHQLLIGGQWVDPVAGGTLATINPATGEVLAQIAAADAADVDRAVAAARTAFDDGAWRSMTPALRARLLWRIADLIDAHIEELSELETLDQGKALYVGRWAEIPMAAEQFRFFAGLCTKVTGDTIPSSINYQPVGKRVAAFTTKEPVGVVAAITPWNSPLIMHAMKLAPALAAGCTVVLKPAEETSLTALRLAELLVEAGVPAGVVNVVTGLGPVVGAALAAHKDVDKVAFTGSTQTGRAILDGARGNLKKVTLELGGKSPVVIMPDADLDAAIPGAANAIFFNGGQVCVAGSRLYAHRSIFDKVVAGVAAIARSTRLGHGLSPDTQMGPLVSKRQADRVKAYIDQAVADGATLVTGGGQKGPAGTFIEPTVITNADPASRIMCEEVFGPVVVATPFDDVAEVVAAANDTEFGLAASVWTQDLSAAHRLSSDIRAGTVWVNCHSFWDVALPIGGFKQSGWGRESGAGAIEKYLEIKTVCMVL</sequence>
<name>A0A255YR19_9PROT</name>
<accession>A0A255YR19</accession>
<dbReference type="RefSeq" id="WP_094458334.1">
    <property type="nucleotide sequence ID" value="NZ_NOXU01000032.1"/>
</dbReference>
<keyword evidence="7" id="KW-1185">Reference proteome</keyword>